<dbReference type="PROSITE" id="PS50156">
    <property type="entry name" value="SSD"/>
    <property type="match status" value="2"/>
</dbReference>
<proteinExistence type="predicted"/>
<dbReference type="SUPFAM" id="SSF82866">
    <property type="entry name" value="Multidrug efflux transporter AcrB transmembrane domain"/>
    <property type="match status" value="2"/>
</dbReference>
<evidence type="ECO:0000256" key="6">
    <source>
        <dbReference type="ARBA" id="ARBA00022989"/>
    </source>
</evidence>
<evidence type="ECO:0000256" key="5">
    <source>
        <dbReference type="ARBA" id="ARBA00022927"/>
    </source>
</evidence>
<evidence type="ECO:0000256" key="1">
    <source>
        <dbReference type="ARBA" id="ARBA00004141"/>
    </source>
</evidence>
<comment type="subcellular location">
    <subcellularLocation>
        <location evidence="1">Membrane</location>
        <topology evidence="1">Multi-pass membrane protein</topology>
    </subcellularLocation>
</comment>
<evidence type="ECO:0000313" key="11">
    <source>
        <dbReference type="EMBL" id="AKB78348.1"/>
    </source>
</evidence>
<dbReference type="PANTHER" id="PTHR30081:SF10">
    <property type="entry name" value="SSD DOMAIN-CONTAINING PROTEIN"/>
    <property type="match status" value="1"/>
</dbReference>
<dbReference type="HOGENOM" id="CLU_008861_2_0_2"/>
<dbReference type="GO" id="GO:0015031">
    <property type="term" value="P:protein transport"/>
    <property type="evidence" value="ECO:0007669"/>
    <property type="project" value="UniProtKB-KW"/>
</dbReference>
<evidence type="ECO:0000313" key="12">
    <source>
        <dbReference type="Proteomes" id="UP000033101"/>
    </source>
</evidence>
<dbReference type="Proteomes" id="UP000033101">
    <property type="component" value="Chromosome"/>
</dbReference>
<dbReference type="GO" id="GO:0005886">
    <property type="term" value="C:plasma membrane"/>
    <property type="evidence" value="ECO:0007669"/>
    <property type="project" value="TreeGrafter"/>
</dbReference>
<protein>
    <submittedName>
        <fullName evidence="11">Protein export membrane protein</fullName>
    </submittedName>
</protein>
<accession>A0A0E3SFQ6</accession>
<dbReference type="EMBL" id="CP009516">
    <property type="protein sequence ID" value="AKB78348.1"/>
    <property type="molecule type" value="Genomic_DNA"/>
</dbReference>
<dbReference type="KEGG" id="mhor:MSHOH_1865"/>
<feature type="transmembrane region" description="Helical" evidence="9">
    <location>
        <begin position="319"/>
        <end position="342"/>
    </location>
</feature>
<gene>
    <name evidence="11" type="ORF">MSHOH_1865</name>
</gene>
<keyword evidence="4 9" id="KW-0812">Transmembrane</keyword>
<sequence>MAVIFLLVLLSFQAAQYIEMASGTETQVSKDSQLYKDYDHLFLNTFSTENVIVMVEGNDVKTKELMKAADRLDQQVSLIPGVTSVSSPASILKQINYAKSGRLNVPDSEREIQEMMESYPEYFESLVLDETHMLTVIEIEGSSTNQQQEDIINNIKISSDEADFPPGYKIIITGRSSLMLDIQSEMGKSMGLLLGIAGALMVVVLFLVFRHVRWGLLPLPVVLLGIVFTFGIMGYTGVPMTMVSMSAFPVLIGIGIDYAIQFHNRMEEEIRCGRTSSQALVSTVKNTAPAVLIALVMTALGFVSLFTSVVPMIQDFGKLLLIGVIMCYIASLFFGLITLYGFDWIARKNPYGLFRKKDEKNGIAGENSKNGQKADLENPVCAGDIPVHEPGVIEKTLKKLTGITLKYSTVILVISFLTCCAGIYADQSIPIQTDTNSMIPQDMPSLINYKHMQNIMSGSGDHLNVILRVDDASDPELLEWIDEFSLHEVENRGHIYGASSIVDLVKEQNGGTIPKTSEEIKAIYDDIPASQKQKYIEGGQLLHIDLDIGTAMADLEITGIEELRNIVLQDIQWMQPPPGVSVTITGSSVVIIDMIDGLTNGRSQMTLLGVLLVLMGLLVVYRDIVKALSPIIPMLVVIGWSGLVMSALDIAYNPMTAVMGALILGVGSEYSILMMERYFEEKDAGMDSVDAIYQAVSTTGTALIASGATTVFGFSALIVSPFPMVSSFGLVTVIDVLLAMVVTFVIFPPLIVLMDNHRKKNIGILEKLQDFRKSRRAGNLNT</sequence>
<keyword evidence="5" id="KW-0653">Protein transport</keyword>
<keyword evidence="2" id="KW-0813">Transport</keyword>
<feature type="domain" description="SSD" evidence="10">
    <location>
        <begin position="215"/>
        <end position="334"/>
    </location>
</feature>
<evidence type="ECO:0000256" key="8">
    <source>
        <dbReference type="ARBA" id="ARBA00023136"/>
    </source>
</evidence>
<reference evidence="11 12" key="1">
    <citation type="submission" date="2014-07" db="EMBL/GenBank/DDBJ databases">
        <title>Methanogenic archaea and the global carbon cycle.</title>
        <authorList>
            <person name="Henriksen J.R."/>
            <person name="Luke J."/>
            <person name="Reinhart S."/>
            <person name="Benedict M.N."/>
            <person name="Youngblut N.D."/>
            <person name="Metcalf M.E."/>
            <person name="Whitaker R.J."/>
            <person name="Metcalf W.W."/>
        </authorList>
    </citation>
    <scope>NUCLEOTIDE SEQUENCE [LARGE SCALE GENOMIC DNA]</scope>
    <source>
        <strain evidence="11 12">HB-1</strain>
    </source>
</reference>
<dbReference type="InterPro" id="IPR000731">
    <property type="entry name" value="SSD"/>
</dbReference>
<dbReference type="NCBIfam" id="TIGR00921">
    <property type="entry name" value="2A067"/>
    <property type="match status" value="1"/>
</dbReference>
<feature type="transmembrane region" description="Helical" evidence="9">
    <location>
        <begin position="242"/>
        <end position="260"/>
    </location>
</feature>
<keyword evidence="12" id="KW-1185">Reference proteome</keyword>
<feature type="transmembrane region" description="Helical" evidence="9">
    <location>
        <begin position="730"/>
        <end position="753"/>
    </location>
</feature>
<evidence type="ECO:0000256" key="4">
    <source>
        <dbReference type="ARBA" id="ARBA00022692"/>
    </source>
</evidence>
<dbReference type="InterPro" id="IPR022813">
    <property type="entry name" value="SecD/SecF_arch_bac"/>
</dbReference>
<evidence type="ECO:0000256" key="7">
    <source>
        <dbReference type="ARBA" id="ARBA00023010"/>
    </source>
</evidence>
<keyword evidence="3" id="KW-1003">Cell membrane</keyword>
<dbReference type="RefSeq" id="WP_052730805.1">
    <property type="nucleotide sequence ID" value="NZ_CP009516.1"/>
</dbReference>
<keyword evidence="8 9" id="KW-0472">Membrane</keyword>
<feature type="transmembrane region" description="Helical" evidence="9">
    <location>
        <begin position="190"/>
        <end position="209"/>
    </location>
</feature>
<feature type="transmembrane region" description="Helical" evidence="9">
    <location>
        <begin position="631"/>
        <end position="652"/>
    </location>
</feature>
<dbReference type="GeneID" id="24831089"/>
<evidence type="ECO:0000256" key="3">
    <source>
        <dbReference type="ARBA" id="ARBA00022475"/>
    </source>
</evidence>
<dbReference type="PATRIC" id="fig|1434110.4.peg.2375"/>
<feature type="transmembrane region" description="Helical" evidence="9">
    <location>
        <begin position="658"/>
        <end position="679"/>
    </location>
</feature>
<feature type="transmembrane region" description="Helical" evidence="9">
    <location>
        <begin position="405"/>
        <end position="425"/>
    </location>
</feature>
<dbReference type="AlphaFoldDB" id="A0A0E3SFQ6"/>
<dbReference type="Pfam" id="PF03176">
    <property type="entry name" value="MMPL"/>
    <property type="match status" value="2"/>
</dbReference>
<dbReference type="Gene3D" id="1.20.1640.10">
    <property type="entry name" value="Multidrug efflux transporter AcrB transmembrane domain"/>
    <property type="match status" value="2"/>
</dbReference>
<name>A0A0E3SFQ6_9EURY</name>
<feature type="transmembrane region" description="Helical" evidence="9">
    <location>
        <begin position="605"/>
        <end position="624"/>
    </location>
</feature>
<dbReference type="PANTHER" id="PTHR30081">
    <property type="entry name" value="PROTEIN-EXPORT MEMBRANE PROTEIN SEC"/>
    <property type="match status" value="1"/>
</dbReference>
<evidence type="ECO:0000256" key="2">
    <source>
        <dbReference type="ARBA" id="ARBA00022448"/>
    </source>
</evidence>
<keyword evidence="6 9" id="KW-1133">Transmembrane helix</keyword>
<organism evidence="11 12">
    <name type="scientific">Methanosarcina horonobensis HB-1 = JCM 15518</name>
    <dbReference type="NCBI Taxonomy" id="1434110"/>
    <lineage>
        <taxon>Archaea</taxon>
        <taxon>Methanobacteriati</taxon>
        <taxon>Methanobacteriota</taxon>
        <taxon>Stenosarchaea group</taxon>
        <taxon>Methanomicrobia</taxon>
        <taxon>Methanosarcinales</taxon>
        <taxon>Methanosarcinaceae</taxon>
        <taxon>Methanosarcina</taxon>
    </lineage>
</organism>
<feature type="transmembrane region" description="Helical" evidence="9">
    <location>
        <begin position="691"/>
        <end position="718"/>
    </location>
</feature>
<keyword evidence="7" id="KW-0811">Translocation</keyword>
<evidence type="ECO:0000256" key="9">
    <source>
        <dbReference type="SAM" id="Phobius"/>
    </source>
</evidence>
<feature type="transmembrane region" description="Helical" evidence="9">
    <location>
        <begin position="216"/>
        <end position="236"/>
    </location>
</feature>
<evidence type="ECO:0000259" key="10">
    <source>
        <dbReference type="PROSITE" id="PS50156"/>
    </source>
</evidence>
<feature type="transmembrane region" description="Helical" evidence="9">
    <location>
        <begin position="290"/>
        <end position="313"/>
    </location>
</feature>
<dbReference type="InterPro" id="IPR004869">
    <property type="entry name" value="MMPL_dom"/>
</dbReference>
<dbReference type="STRING" id="1434110.MSHOH_1865"/>
<feature type="domain" description="SSD" evidence="10">
    <location>
        <begin position="637"/>
        <end position="753"/>
    </location>
</feature>